<keyword evidence="1" id="KW-0808">Transferase</keyword>
<dbReference type="SUPFAM" id="SSF53335">
    <property type="entry name" value="S-adenosyl-L-methionine-dependent methyltransferases"/>
    <property type="match status" value="1"/>
</dbReference>
<evidence type="ECO:0000313" key="2">
    <source>
        <dbReference type="Proteomes" id="UP000590524"/>
    </source>
</evidence>
<accession>A0A7W6PXH8</accession>
<dbReference type="GO" id="GO:0008168">
    <property type="term" value="F:methyltransferase activity"/>
    <property type="evidence" value="ECO:0007669"/>
    <property type="project" value="UniProtKB-KW"/>
</dbReference>
<dbReference type="GO" id="GO:0032259">
    <property type="term" value="P:methylation"/>
    <property type="evidence" value="ECO:0007669"/>
    <property type="project" value="UniProtKB-KW"/>
</dbReference>
<dbReference type="Proteomes" id="UP000590524">
    <property type="component" value="Unassembled WGS sequence"/>
</dbReference>
<dbReference type="Gene3D" id="3.40.50.150">
    <property type="entry name" value="Vaccinia Virus protein VP39"/>
    <property type="match status" value="1"/>
</dbReference>
<dbReference type="AlphaFoldDB" id="A0A7W6PXH8"/>
<comment type="caution">
    <text evidence="1">The sequence shown here is derived from an EMBL/GenBank/DDBJ whole genome shotgun (WGS) entry which is preliminary data.</text>
</comment>
<proteinExistence type="predicted"/>
<dbReference type="Pfam" id="PF13489">
    <property type="entry name" value="Methyltransf_23"/>
    <property type="match status" value="1"/>
</dbReference>
<reference evidence="1 2" key="1">
    <citation type="submission" date="2020-08" db="EMBL/GenBank/DDBJ databases">
        <title>Genomic Encyclopedia of Type Strains, Phase IV (KMG-IV): sequencing the most valuable type-strain genomes for metagenomic binning, comparative biology and taxonomic classification.</title>
        <authorList>
            <person name="Goeker M."/>
        </authorList>
    </citation>
    <scope>NUCLEOTIDE SEQUENCE [LARGE SCALE GENOMIC DNA]</scope>
    <source>
        <strain evidence="1 2">DSM 19371</strain>
    </source>
</reference>
<organism evidence="1 2">
    <name type="scientific">Sphingobium scionense</name>
    <dbReference type="NCBI Taxonomy" id="1404341"/>
    <lineage>
        <taxon>Bacteria</taxon>
        <taxon>Pseudomonadati</taxon>
        <taxon>Pseudomonadota</taxon>
        <taxon>Alphaproteobacteria</taxon>
        <taxon>Sphingomonadales</taxon>
        <taxon>Sphingomonadaceae</taxon>
        <taxon>Sphingobium</taxon>
    </lineage>
</organism>
<keyword evidence="2" id="KW-1185">Reference proteome</keyword>
<dbReference type="RefSeq" id="WP_188083658.1">
    <property type="nucleotide sequence ID" value="NZ_JACIEU010000018.1"/>
</dbReference>
<name>A0A7W6PXH8_9SPHN</name>
<gene>
    <name evidence="1" type="ORF">GGQ90_004086</name>
</gene>
<dbReference type="EMBL" id="JACIEU010000018">
    <property type="protein sequence ID" value="MBB4150284.1"/>
    <property type="molecule type" value="Genomic_DNA"/>
</dbReference>
<keyword evidence="1" id="KW-0489">Methyltransferase</keyword>
<dbReference type="InterPro" id="IPR029063">
    <property type="entry name" value="SAM-dependent_MTases_sf"/>
</dbReference>
<evidence type="ECO:0000313" key="1">
    <source>
        <dbReference type="EMBL" id="MBB4150284.1"/>
    </source>
</evidence>
<protein>
    <submittedName>
        <fullName evidence="1">SAM-dependent methyltransferase</fullName>
    </submittedName>
</protein>
<sequence>MTGLLENGGDPGLIVGPHVPRVQFDHVLELIRPHNLSFENKKVLDFGCGAHRPLSAALVFHLCGAREVTAIDLEPFFDEGSIAVGLVAQCLGVMFDRDFFDLKGAGLDYGQAMTRLGAIALDRLLDGDIRSGLPESIRWRHCFYEELPEQEQLFDVMVSHTVFEHVADPKTTLMNLRRNMSPDGFGIIVIDYKDHRAYAGTAPSYYQYLMDDLDHMPGYINKIRHSAFVDIVASAGFEVLECVRERMYPSQEERNQFLPRYASLSEDDITTSGARILIRPI</sequence>